<accession>A0A4V2PBQ8</accession>
<dbReference type="AlphaFoldDB" id="A0A4V2PBQ8"/>
<dbReference type="InterPro" id="IPR023772">
    <property type="entry name" value="DNA-bd_HTH_TetR-type_CS"/>
</dbReference>
<dbReference type="PRINTS" id="PR00455">
    <property type="entry name" value="HTHTETR"/>
</dbReference>
<organism evidence="4 5">
    <name type="scientific">Volucribacter psittacicida</name>
    <dbReference type="NCBI Taxonomy" id="203482"/>
    <lineage>
        <taxon>Bacteria</taxon>
        <taxon>Pseudomonadati</taxon>
        <taxon>Pseudomonadota</taxon>
        <taxon>Gammaproteobacteria</taxon>
        <taxon>Pasteurellales</taxon>
        <taxon>Pasteurellaceae</taxon>
        <taxon>Volucribacter</taxon>
    </lineage>
</organism>
<name>A0A4V2PBQ8_9PAST</name>
<dbReference type="PANTHER" id="PTHR43479">
    <property type="entry name" value="ACREF/ENVCD OPERON REPRESSOR-RELATED"/>
    <property type="match status" value="1"/>
</dbReference>
<feature type="domain" description="HTH tetR-type" evidence="3">
    <location>
        <begin position="5"/>
        <end position="65"/>
    </location>
</feature>
<keyword evidence="1 2" id="KW-0238">DNA-binding</keyword>
<dbReference type="Pfam" id="PF00440">
    <property type="entry name" value="TetR_N"/>
    <property type="match status" value="1"/>
</dbReference>
<evidence type="ECO:0000313" key="4">
    <source>
        <dbReference type="EMBL" id="TCJ98405.1"/>
    </source>
</evidence>
<dbReference type="SUPFAM" id="SSF46689">
    <property type="entry name" value="Homeodomain-like"/>
    <property type="match status" value="1"/>
</dbReference>
<comment type="caution">
    <text evidence="4">The sequence shown here is derived from an EMBL/GenBank/DDBJ whole genome shotgun (WGS) entry which is preliminary data.</text>
</comment>
<dbReference type="InterPro" id="IPR001647">
    <property type="entry name" value="HTH_TetR"/>
</dbReference>
<dbReference type="PANTHER" id="PTHR43479:SF11">
    <property type="entry name" value="ACREF_ENVCD OPERON REPRESSOR-RELATED"/>
    <property type="match status" value="1"/>
</dbReference>
<evidence type="ECO:0000259" key="3">
    <source>
        <dbReference type="PROSITE" id="PS50977"/>
    </source>
</evidence>
<dbReference type="InterPro" id="IPR009057">
    <property type="entry name" value="Homeodomain-like_sf"/>
</dbReference>
<evidence type="ECO:0000313" key="5">
    <source>
        <dbReference type="Proteomes" id="UP000294702"/>
    </source>
</evidence>
<dbReference type="InterPro" id="IPR050624">
    <property type="entry name" value="HTH-type_Tx_Regulator"/>
</dbReference>
<keyword evidence="5" id="KW-1185">Reference proteome</keyword>
<protein>
    <submittedName>
        <fullName evidence="4">TetR family transcriptional regulator</fullName>
    </submittedName>
</protein>
<dbReference type="EMBL" id="SMFT01000002">
    <property type="protein sequence ID" value="TCJ98405.1"/>
    <property type="molecule type" value="Genomic_DNA"/>
</dbReference>
<evidence type="ECO:0000256" key="1">
    <source>
        <dbReference type="ARBA" id="ARBA00023125"/>
    </source>
</evidence>
<dbReference type="PROSITE" id="PS01081">
    <property type="entry name" value="HTH_TETR_1"/>
    <property type="match status" value="1"/>
</dbReference>
<dbReference type="InterPro" id="IPR054422">
    <property type="entry name" value="TetR-like_HI_0893_C"/>
</dbReference>
<dbReference type="GO" id="GO:0003677">
    <property type="term" value="F:DNA binding"/>
    <property type="evidence" value="ECO:0007669"/>
    <property type="project" value="UniProtKB-UniRule"/>
</dbReference>
<sequence length="189" mass="22219">MQVKPEMTEVIFSATERLMAKDGLHHLSMHKIAKEAGISPGTIYIHFKSKEDLLENLAIHIFQQFNQDLAKNYDENCDFFSQYQQFWWNLWNTLSQKPDTVLNIYQYRSLPGFEKLMKECNEAEDHIWNKFCEKAKKANVLCDLPSDILFALSLESAINLVFKAVYFKQQLSNYLLESVIQRTWIAIQK</sequence>
<dbReference type="Pfam" id="PF22604">
    <property type="entry name" value="TetR_HI_0893_C"/>
    <property type="match status" value="1"/>
</dbReference>
<dbReference type="Gene3D" id="1.10.357.10">
    <property type="entry name" value="Tetracycline Repressor, domain 2"/>
    <property type="match status" value="1"/>
</dbReference>
<gene>
    <name evidence="4" type="ORF">EV694_0806</name>
</gene>
<evidence type="ECO:0000256" key="2">
    <source>
        <dbReference type="PROSITE-ProRule" id="PRU00335"/>
    </source>
</evidence>
<feature type="DNA-binding region" description="H-T-H motif" evidence="2">
    <location>
        <begin position="28"/>
        <end position="47"/>
    </location>
</feature>
<dbReference type="PROSITE" id="PS50977">
    <property type="entry name" value="HTH_TETR_2"/>
    <property type="match status" value="1"/>
</dbReference>
<reference evidence="4 5" key="1">
    <citation type="submission" date="2019-03" db="EMBL/GenBank/DDBJ databases">
        <title>Genomic Encyclopedia of Type Strains, Phase IV (KMG-IV): sequencing the most valuable type-strain genomes for metagenomic binning, comparative biology and taxonomic classification.</title>
        <authorList>
            <person name="Goeker M."/>
        </authorList>
    </citation>
    <scope>NUCLEOTIDE SEQUENCE [LARGE SCALE GENOMIC DNA]</scope>
    <source>
        <strain evidence="4 5">DSM 15534</strain>
    </source>
</reference>
<dbReference type="Proteomes" id="UP000294702">
    <property type="component" value="Unassembled WGS sequence"/>
</dbReference>
<proteinExistence type="predicted"/>